<protein>
    <submittedName>
        <fullName evidence="3">Syntaxin-7B</fullName>
    </submittedName>
</protein>
<keyword evidence="1" id="KW-1133">Transmembrane helix</keyword>
<evidence type="ECO:0000313" key="3">
    <source>
        <dbReference type="EMBL" id="KAF7683379.1"/>
    </source>
</evidence>
<dbReference type="PROSITE" id="PS50192">
    <property type="entry name" value="T_SNARE"/>
    <property type="match status" value="1"/>
</dbReference>
<dbReference type="InterPro" id="IPR000727">
    <property type="entry name" value="T_SNARE_dom"/>
</dbReference>
<keyword evidence="1" id="KW-0812">Transmembrane</keyword>
<evidence type="ECO:0000313" key="4">
    <source>
        <dbReference type="Proteomes" id="UP001516464"/>
    </source>
</evidence>
<organism evidence="3 4">
    <name type="scientific">Astathelohania contejeani</name>
    <dbReference type="NCBI Taxonomy" id="164912"/>
    <lineage>
        <taxon>Eukaryota</taxon>
        <taxon>Fungi</taxon>
        <taxon>Fungi incertae sedis</taxon>
        <taxon>Microsporidia</taxon>
        <taxon>Astathelohaniidae</taxon>
        <taxon>Astathelohania</taxon>
    </lineage>
</organism>
<evidence type="ECO:0000256" key="1">
    <source>
        <dbReference type="SAM" id="Phobius"/>
    </source>
</evidence>
<gene>
    <name evidence="3" type="primary">syn7B</name>
    <name evidence="3" type="ORF">TCON_1415</name>
</gene>
<sequence>MDRTSEFYKIIQSTQIPQQKHQTLANPHYELTHRLESLQSSISTLDRRIRQGEESLLFQDNINSCEGLIDECNNLLSVMEIADETKDEKNSNMALKEIFRTRLLKATLDLSNCLQKEEEKRKKKKERRKMFSISDTEHTYHPAAVQDMDVLMAENEIEVIHEKQRQQINMQINELGQLVSDLSMHISLQGESLKRIDDLVEGSDNYLKRSVDEINKTWSMISDRRKRMIKFFAFWILLAFIFYIIRR</sequence>
<keyword evidence="4" id="KW-1185">Reference proteome</keyword>
<evidence type="ECO:0000259" key="2">
    <source>
        <dbReference type="PROSITE" id="PS50192"/>
    </source>
</evidence>
<reference evidence="3 4" key="1">
    <citation type="submission" date="2019-01" db="EMBL/GenBank/DDBJ databases">
        <title>Genomes sequencing and comparative genomics of infectious freshwater microsporidia, Cucumispora dikerogammari and Thelohania contejeani.</title>
        <authorList>
            <person name="Cormier A."/>
            <person name="Giraud I."/>
            <person name="Wattier R."/>
            <person name="Teixeira M."/>
            <person name="Grandjean F."/>
            <person name="Rigaud T."/>
            <person name="Cordaux R."/>
        </authorList>
    </citation>
    <scope>NUCLEOTIDE SEQUENCE [LARGE SCALE GENOMIC DNA]</scope>
    <source>
        <strain evidence="3">T1</strain>
        <tissue evidence="3">Spores</tissue>
    </source>
</reference>
<dbReference type="SUPFAM" id="SSF58038">
    <property type="entry name" value="SNARE fusion complex"/>
    <property type="match status" value="1"/>
</dbReference>
<name>A0ABQ7HYY6_9MICR</name>
<dbReference type="EMBL" id="SBIQ01000093">
    <property type="protein sequence ID" value="KAF7683379.1"/>
    <property type="molecule type" value="Genomic_DNA"/>
</dbReference>
<accession>A0ABQ7HYY6</accession>
<feature type="domain" description="T-SNARE coiled-coil homology" evidence="2">
    <location>
        <begin position="155"/>
        <end position="217"/>
    </location>
</feature>
<comment type="caution">
    <text evidence="3">The sequence shown here is derived from an EMBL/GenBank/DDBJ whole genome shotgun (WGS) entry which is preliminary data.</text>
</comment>
<dbReference type="Gene3D" id="1.20.5.110">
    <property type="match status" value="1"/>
</dbReference>
<proteinExistence type="predicted"/>
<keyword evidence="1" id="KW-0472">Membrane</keyword>
<feature type="transmembrane region" description="Helical" evidence="1">
    <location>
        <begin position="228"/>
        <end position="245"/>
    </location>
</feature>
<dbReference type="Proteomes" id="UP001516464">
    <property type="component" value="Unassembled WGS sequence"/>
</dbReference>